<sequence length="23" mass="2567">MTLNQIANVSEISEIYSTDLTSH</sequence>
<keyword evidence="2" id="KW-1185">Reference proteome</keyword>
<dbReference type="EMBL" id="LSSN01003031">
    <property type="protein sequence ID" value="OMJ14522.1"/>
    <property type="molecule type" value="Genomic_DNA"/>
</dbReference>
<dbReference type="AlphaFoldDB" id="A0A1R1XIQ3"/>
<protein>
    <submittedName>
        <fullName evidence="1">Uncharacterized protein</fullName>
    </submittedName>
</protein>
<reference evidence="1 2" key="1">
    <citation type="submission" date="2017-01" db="EMBL/GenBank/DDBJ databases">
        <authorList>
            <person name="Mah S.A."/>
            <person name="Swanson W.J."/>
            <person name="Moy G.W."/>
            <person name="Vacquier V.D."/>
        </authorList>
    </citation>
    <scope>NUCLEOTIDE SEQUENCE [LARGE SCALE GENOMIC DNA]</scope>
    <source>
        <strain evidence="1 2">GSMNP</strain>
    </source>
</reference>
<evidence type="ECO:0000313" key="1">
    <source>
        <dbReference type="EMBL" id="OMJ14522.1"/>
    </source>
</evidence>
<dbReference type="Proteomes" id="UP000187283">
    <property type="component" value="Unassembled WGS sequence"/>
</dbReference>
<comment type="caution">
    <text evidence="1">The sequence shown here is derived from an EMBL/GenBank/DDBJ whole genome shotgun (WGS) entry which is preliminary data.</text>
</comment>
<proteinExistence type="predicted"/>
<evidence type="ECO:0000313" key="2">
    <source>
        <dbReference type="Proteomes" id="UP000187283"/>
    </source>
</evidence>
<name>A0A1R1XIQ3_9FUNG</name>
<feature type="non-terminal residue" evidence="1">
    <location>
        <position position="23"/>
    </location>
</feature>
<gene>
    <name evidence="1" type="ORF">AYI70_g7818</name>
</gene>
<organism evidence="1 2">
    <name type="scientific">Smittium culicis</name>
    <dbReference type="NCBI Taxonomy" id="133412"/>
    <lineage>
        <taxon>Eukaryota</taxon>
        <taxon>Fungi</taxon>
        <taxon>Fungi incertae sedis</taxon>
        <taxon>Zoopagomycota</taxon>
        <taxon>Kickxellomycotina</taxon>
        <taxon>Harpellomycetes</taxon>
        <taxon>Harpellales</taxon>
        <taxon>Legeriomycetaceae</taxon>
        <taxon>Smittium</taxon>
    </lineage>
</organism>
<accession>A0A1R1XIQ3</accession>